<organism evidence="2 3">
    <name type="scientific">Streptomyces plumbiresistens</name>
    <dbReference type="NCBI Taxonomy" id="511811"/>
    <lineage>
        <taxon>Bacteria</taxon>
        <taxon>Bacillati</taxon>
        <taxon>Actinomycetota</taxon>
        <taxon>Actinomycetes</taxon>
        <taxon>Kitasatosporales</taxon>
        <taxon>Streptomycetaceae</taxon>
        <taxon>Streptomyces</taxon>
    </lineage>
</organism>
<gene>
    <name evidence="2" type="ORF">GCM10022232_03810</name>
</gene>
<evidence type="ECO:0000313" key="2">
    <source>
        <dbReference type="EMBL" id="GAA3975733.1"/>
    </source>
</evidence>
<dbReference type="Proteomes" id="UP001500456">
    <property type="component" value="Unassembled WGS sequence"/>
</dbReference>
<protein>
    <submittedName>
        <fullName evidence="2">Uncharacterized protein</fullName>
    </submittedName>
</protein>
<name>A0ABP7Q356_9ACTN</name>
<evidence type="ECO:0000313" key="3">
    <source>
        <dbReference type="Proteomes" id="UP001500456"/>
    </source>
</evidence>
<feature type="region of interest" description="Disordered" evidence="1">
    <location>
        <begin position="1"/>
        <end position="20"/>
    </location>
</feature>
<evidence type="ECO:0000256" key="1">
    <source>
        <dbReference type="SAM" id="MobiDB-lite"/>
    </source>
</evidence>
<comment type="caution">
    <text evidence="2">The sequence shown here is derived from an EMBL/GenBank/DDBJ whole genome shotgun (WGS) entry which is preliminary data.</text>
</comment>
<accession>A0ABP7Q356</accession>
<keyword evidence="3" id="KW-1185">Reference proteome</keyword>
<proteinExistence type="predicted"/>
<reference evidence="3" key="1">
    <citation type="journal article" date="2019" name="Int. J. Syst. Evol. Microbiol.">
        <title>The Global Catalogue of Microorganisms (GCM) 10K type strain sequencing project: providing services to taxonomists for standard genome sequencing and annotation.</title>
        <authorList>
            <consortium name="The Broad Institute Genomics Platform"/>
            <consortium name="The Broad Institute Genome Sequencing Center for Infectious Disease"/>
            <person name="Wu L."/>
            <person name="Ma J."/>
        </authorList>
    </citation>
    <scope>NUCLEOTIDE SEQUENCE [LARGE SCALE GENOMIC DNA]</scope>
    <source>
        <strain evidence="3">JCM 16924</strain>
    </source>
</reference>
<dbReference type="EMBL" id="BAAAZX010000001">
    <property type="protein sequence ID" value="GAA3975733.1"/>
    <property type="molecule type" value="Genomic_DNA"/>
</dbReference>
<sequence>MHAEITPVRSRLKRVQARRPGERLSAPLRVEDATGFSTVSSVTSSGAAADVGGVMVLLAHGKV</sequence>